<evidence type="ECO:0000313" key="3">
    <source>
        <dbReference type="Proteomes" id="UP001219518"/>
    </source>
</evidence>
<protein>
    <submittedName>
        <fullName evidence="2">Histone-lysine N-methyltransferase PRDM9</fullName>
    </submittedName>
</protein>
<comment type="caution">
    <text evidence="2">The sequence shown here is derived from an EMBL/GenBank/DDBJ whole genome shotgun (WGS) entry which is preliminary data.</text>
</comment>
<dbReference type="PANTHER" id="PTHR14112:SF1">
    <property type="entry name" value="KRAB-RELATED DOMAIN-CONTAINING PROTEIN"/>
    <property type="match status" value="1"/>
</dbReference>
<dbReference type="PANTHER" id="PTHR14112">
    <property type="entry name" value="SYNOVIAL SARCOMA, X MEMBER"/>
    <property type="match status" value="1"/>
</dbReference>
<proteinExistence type="predicted"/>
<evidence type="ECO:0000313" key="2">
    <source>
        <dbReference type="EMBL" id="KAK3929518.1"/>
    </source>
</evidence>
<reference evidence="2" key="1">
    <citation type="submission" date="2021-07" db="EMBL/GenBank/DDBJ databases">
        <authorList>
            <person name="Catto M.A."/>
            <person name="Jacobson A."/>
            <person name="Kennedy G."/>
            <person name="Labadie P."/>
            <person name="Hunt B.G."/>
            <person name="Srinivasan R."/>
        </authorList>
    </citation>
    <scope>NUCLEOTIDE SEQUENCE</scope>
    <source>
        <strain evidence="2">PL_HMW_Pooled</strain>
        <tissue evidence="2">Head</tissue>
    </source>
</reference>
<name>A0AAE1HY41_9NEOP</name>
<dbReference type="Proteomes" id="UP001219518">
    <property type="component" value="Unassembled WGS sequence"/>
</dbReference>
<evidence type="ECO:0000256" key="1">
    <source>
        <dbReference type="SAM" id="MobiDB-lite"/>
    </source>
</evidence>
<keyword evidence="3" id="KW-1185">Reference proteome</keyword>
<feature type="region of interest" description="Disordered" evidence="1">
    <location>
        <begin position="16"/>
        <end position="44"/>
    </location>
</feature>
<organism evidence="2 3">
    <name type="scientific">Frankliniella fusca</name>
    <dbReference type="NCBI Taxonomy" id="407009"/>
    <lineage>
        <taxon>Eukaryota</taxon>
        <taxon>Metazoa</taxon>
        <taxon>Ecdysozoa</taxon>
        <taxon>Arthropoda</taxon>
        <taxon>Hexapoda</taxon>
        <taxon>Insecta</taxon>
        <taxon>Pterygota</taxon>
        <taxon>Neoptera</taxon>
        <taxon>Paraneoptera</taxon>
        <taxon>Thysanoptera</taxon>
        <taxon>Terebrantia</taxon>
        <taxon>Thripoidea</taxon>
        <taxon>Thripidae</taxon>
        <taxon>Frankliniella</taxon>
    </lineage>
</organism>
<reference evidence="2" key="2">
    <citation type="journal article" date="2023" name="BMC Genomics">
        <title>Pest status, molecular evolution, and epigenetic factors derived from the genome assembly of Frankliniella fusca, a thysanopteran phytovirus vector.</title>
        <authorList>
            <person name="Catto M.A."/>
            <person name="Labadie P.E."/>
            <person name="Jacobson A.L."/>
            <person name="Kennedy G.G."/>
            <person name="Srinivasan R."/>
            <person name="Hunt B.G."/>
        </authorList>
    </citation>
    <scope>NUCLEOTIDE SEQUENCE</scope>
    <source>
        <strain evidence="2">PL_HMW_Pooled</strain>
    </source>
</reference>
<dbReference type="AlphaFoldDB" id="A0AAE1HY41"/>
<feature type="compositionally biased region" description="Polar residues" evidence="1">
    <location>
        <begin position="18"/>
        <end position="29"/>
    </location>
</feature>
<accession>A0AAE1HY41</accession>
<sequence>MIIFLFLLHQEMDKDTNEITSDPFETSDTSEPKNESDVSDSDELDNTDYHELEIYFPHPGEFEELSSYEKKLFLSQKRKYEYFREMHNAGDSPLPIQPPFFMRKHFMIQDQKAPAASRKRAAPAVENSNGPPSKIGAAAPIRQSFRIKHQRAAVETAVLAGASNNMLQEEVLSTEATTEEEEFTSIKHYFTPSEWSKMSYFAKRHAQAAADSYNSLNSQGLTPPLPKFMAASRTASSTVVRSDSSTLPVLGISESHFEFSSGPNVSHRPVPPARREPLRDITQNNFEQVTPNTSAAAQHNLVLNENNDCTISKKICGLVKKILPTIDEEVLKKLVINLVDVNGVESVEDLTLVELDWLTTAGLKQIQAKKVLQVFSKQDAKENNICVTQEQAKKKRLGQNRKMS</sequence>
<gene>
    <name evidence="2" type="ORF">KUF71_003525</name>
</gene>
<dbReference type="EMBL" id="JAHWGI010001401">
    <property type="protein sequence ID" value="KAK3929518.1"/>
    <property type="molecule type" value="Genomic_DNA"/>
</dbReference>